<protein>
    <submittedName>
        <fullName evidence="1">Histidinol-phosphate aminotransferase</fullName>
    </submittedName>
</protein>
<organism evidence="1 2">
    <name type="scientific">Neobacillus bataviensis LMG 21833</name>
    <dbReference type="NCBI Taxonomy" id="1117379"/>
    <lineage>
        <taxon>Bacteria</taxon>
        <taxon>Bacillati</taxon>
        <taxon>Bacillota</taxon>
        <taxon>Bacilli</taxon>
        <taxon>Bacillales</taxon>
        <taxon>Bacillaceae</taxon>
        <taxon>Neobacillus</taxon>
    </lineage>
</organism>
<dbReference type="SUPFAM" id="SSF53383">
    <property type="entry name" value="PLP-dependent transferases"/>
    <property type="match status" value="1"/>
</dbReference>
<dbReference type="EMBL" id="AJLS01000036">
    <property type="protein sequence ID" value="EKN70606.1"/>
    <property type="molecule type" value="Genomic_DNA"/>
</dbReference>
<comment type="caution">
    <text evidence="1">The sequence shown here is derived from an EMBL/GenBank/DDBJ whole genome shotgun (WGS) entry which is preliminary data.</text>
</comment>
<keyword evidence="2" id="KW-1185">Reference proteome</keyword>
<keyword evidence="1" id="KW-0032">Aminotransferase</keyword>
<name>K6EB14_9BACI</name>
<keyword evidence="1" id="KW-0808">Transferase</keyword>
<dbReference type="GO" id="GO:0008483">
    <property type="term" value="F:transaminase activity"/>
    <property type="evidence" value="ECO:0007669"/>
    <property type="project" value="UniProtKB-KW"/>
</dbReference>
<dbReference type="Proteomes" id="UP000006316">
    <property type="component" value="Unassembled WGS sequence"/>
</dbReference>
<reference evidence="1 2" key="1">
    <citation type="journal article" date="2012" name="Front. Microbiol.">
        <title>Redundancy and modularity in membrane-associated dissimilatory nitrate reduction in Bacillus.</title>
        <authorList>
            <person name="Heylen K."/>
            <person name="Keltjens J."/>
        </authorList>
    </citation>
    <scope>NUCLEOTIDE SEQUENCE [LARGE SCALE GENOMIC DNA]</scope>
    <source>
        <strain evidence="2">LMG 21833T</strain>
    </source>
</reference>
<evidence type="ECO:0000313" key="2">
    <source>
        <dbReference type="Proteomes" id="UP000006316"/>
    </source>
</evidence>
<dbReference type="InterPro" id="IPR015424">
    <property type="entry name" value="PyrdxlP-dep_Trfase"/>
</dbReference>
<gene>
    <name evidence="1" type="ORF">BABA_04164</name>
</gene>
<evidence type="ECO:0000313" key="1">
    <source>
        <dbReference type="EMBL" id="EKN70606.1"/>
    </source>
</evidence>
<dbReference type="AlphaFoldDB" id="K6EB14"/>
<sequence length="51" mass="5799">MFKFKVIPIPLDHGYQFNIDAILSTVTDHTKLIYICSLNNPMETTKSIDGN</sequence>
<dbReference type="Gene3D" id="3.40.640.10">
    <property type="entry name" value="Type I PLP-dependent aspartate aminotransferase-like (Major domain)"/>
    <property type="match status" value="1"/>
</dbReference>
<proteinExistence type="predicted"/>
<dbReference type="InterPro" id="IPR015421">
    <property type="entry name" value="PyrdxlP-dep_Trfase_major"/>
</dbReference>
<accession>K6EB14</accession>